<keyword evidence="5" id="KW-1185">Reference proteome</keyword>
<proteinExistence type="predicted"/>
<keyword evidence="2" id="KW-0732">Signal</keyword>
<feature type="domain" description="Pyrrolo-quinoline quinone repeat" evidence="3">
    <location>
        <begin position="220"/>
        <end position="373"/>
    </location>
</feature>
<dbReference type="SUPFAM" id="SSF50998">
    <property type="entry name" value="Quinoprotein alcohol dehydrogenase-like"/>
    <property type="match status" value="1"/>
</dbReference>
<protein>
    <recommendedName>
        <fullName evidence="3">Pyrrolo-quinoline quinone repeat domain-containing protein</fullName>
    </recommendedName>
</protein>
<feature type="chain" id="PRO_5040859915" description="Pyrrolo-quinoline quinone repeat domain-containing protein" evidence="2">
    <location>
        <begin position="21"/>
        <end position="417"/>
    </location>
</feature>
<feature type="signal peptide" evidence="2">
    <location>
        <begin position="1"/>
        <end position="20"/>
    </location>
</feature>
<dbReference type="InterPro" id="IPR015943">
    <property type="entry name" value="WD40/YVTN_repeat-like_dom_sf"/>
</dbReference>
<dbReference type="RefSeq" id="WP_285488813.1">
    <property type="nucleotide sequence ID" value="NZ_BSTI01000014.1"/>
</dbReference>
<evidence type="ECO:0000256" key="1">
    <source>
        <dbReference type="SAM" id="MobiDB-lite"/>
    </source>
</evidence>
<dbReference type="EMBL" id="BSTI01000014">
    <property type="protein sequence ID" value="GLY69112.1"/>
    <property type="molecule type" value="Genomic_DNA"/>
</dbReference>
<accession>A0A9W6VJ52</accession>
<dbReference type="PROSITE" id="PS51257">
    <property type="entry name" value="PROKAR_LIPOPROTEIN"/>
    <property type="match status" value="1"/>
</dbReference>
<name>A0A9W6VJ52_9PSEU</name>
<dbReference type="AlphaFoldDB" id="A0A9W6VJ52"/>
<reference evidence="4" key="1">
    <citation type="submission" date="2023-03" db="EMBL/GenBank/DDBJ databases">
        <title>Amycolatopsis taiwanensis NBRC 103393.</title>
        <authorList>
            <person name="Ichikawa N."/>
            <person name="Sato H."/>
            <person name="Tonouchi N."/>
        </authorList>
    </citation>
    <scope>NUCLEOTIDE SEQUENCE</scope>
    <source>
        <strain evidence="4">NBRC 103393</strain>
    </source>
</reference>
<evidence type="ECO:0000259" key="3">
    <source>
        <dbReference type="Pfam" id="PF13360"/>
    </source>
</evidence>
<dbReference type="Gene3D" id="2.130.10.10">
    <property type="entry name" value="YVTN repeat-like/Quinoprotein amine dehydrogenase"/>
    <property type="match status" value="1"/>
</dbReference>
<sequence>MRRHALARLGIAAVAGVLLAACGTETAEPLPEPEVVRVASEPQPAPDVPDAELPAARGPMWTAPFDDVPRAAGDMLVGLVYPTDEQADLSVVGVDASGSTRWAVRTNPACVGYGVTNSGGRAVAVVLASDADNRNGRIAAVTTANAYDAHDGDRVWGPVSVPGPMQGPGLIFGMNTPSIVGGAQGEKVMLSAAAGTPVKPPRAGAAPLYEHEGIGLFGGDGIVTAVDTRSGSVLWESSALTLPEDWNVTRPMAALADGADASDSGVVALRWSDADAIDRMALHDLRTGRLIAALGDEPEPRTAVDTGSGTVVVTGLDGFRVARAFDLASGVQLWEDASSGGMLDLMLAHQGVGYGTRGGRSVAIDLRTGQPLGDGDWPVPVVASAGAMVSALPPTPGDVTSKRSAGTGPRFGAYQRG</sequence>
<comment type="caution">
    <text evidence="4">The sequence shown here is derived from an EMBL/GenBank/DDBJ whole genome shotgun (WGS) entry which is preliminary data.</text>
</comment>
<dbReference type="Proteomes" id="UP001165136">
    <property type="component" value="Unassembled WGS sequence"/>
</dbReference>
<organism evidence="4 5">
    <name type="scientific">Amycolatopsis taiwanensis</name>
    <dbReference type="NCBI Taxonomy" id="342230"/>
    <lineage>
        <taxon>Bacteria</taxon>
        <taxon>Bacillati</taxon>
        <taxon>Actinomycetota</taxon>
        <taxon>Actinomycetes</taxon>
        <taxon>Pseudonocardiales</taxon>
        <taxon>Pseudonocardiaceae</taxon>
        <taxon>Amycolatopsis</taxon>
    </lineage>
</organism>
<dbReference type="Pfam" id="PF13360">
    <property type="entry name" value="PQQ_2"/>
    <property type="match status" value="1"/>
</dbReference>
<dbReference type="InterPro" id="IPR011047">
    <property type="entry name" value="Quinoprotein_ADH-like_sf"/>
</dbReference>
<dbReference type="InterPro" id="IPR002372">
    <property type="entry name" value="PQQ_rpt_dom"/>
</dbReference>
<evidence type="ECO:0000313" key="4">
    <source>
        <dbReference type="EMBL" id="GLY69112.1"/>
    </source>
</evidence>
<gene>
    <name evidence="4" type="ORF">Atai01_57310</name>
</gene>
<evidence type="ECO:0000313" key="5">
    <source>
        <dbReference type="Proteomes" id="UP001165136"/>
    </source>
</evidence>
<feature type="region of interest" description="Disordered" evidence="1">
    <location>
        <begin position="393"/>
        <end position="417"/>
    </location>
</feature>
<evidence type="ECO:0000256" key="2">
    <source>
        <dbReference type="SAM" id="SignalP"/>
    </source>
</evidence>